<evidence type="ECO:0000313" key="2">
    <source>
        <dbReference type="EMBL" id="PWN43954.1"/>
    </source>
</evidence>
<protein>
    <submittedName>
        <fullName evidence="2">Uncharacterized protein</fullName>
    </submittedName>
</protein>
<evidence type="ECO:0000313" key="3">
    <source>
        <dbReference type="Proteomes" id="UP000245783"/>
    </source>
</evidence>
<dbReference type="InParanoid" id="A0A316W368"/>
<evidence type="ECO:0000256" key="1">
    <source>
        <dbReference type="SAM" id="SignalP"/>
    </source>
</evidence>
<name>A0A316W368_9BASI</name>
<organism evidence="2 3">
    <name type="scientific">Ceraceosorus guamensis</name>
    <dbReference type="NCBI Taxonomy" id="1522189"/>
    <lineage>
        <taxon>Eukaryota</taxon>
        <taxon>Fungi</taxon>
        <taxon>Dikarya</taxon>
        <taxon>Basidiomycota</taxon>
        <taxon>Ustilaginomycotina</taxon>
        <taxon>Exobasidiomycetes</taxon>
        <taxon>Ceraceosorales</taxon>
        <taxon>Ceraceosoraceae</taxon>
        <taxon>Ceraceosorus</taxon>
    </lineage>
</organism>
<dbReference type="AlphaFoldDB" id="A0A316W368"/>
<feature type="chain" id="PRO_5016292738" evidence="1">
    <location>
        <begin position="25"/>
        <end position="147"/>
    </location>
</feature>
<dbReference type="Proteomes" id="UP000245783">
    <property type="component" value="Unassembled WGS sequence"/>
</dbReference>
<keyword evidence="3" id="KW-1185">Reference proteome</keyword>
<reference evidence="2 3" key="1">
    <citation type="journal article" date="2018" name="Mol. Biol. Evol.">
        <title>Broad Genomic Sampling Reveals a Smut Pathogenic Ancestry of the Fungal Clade Ustilaginomycotina.</title>
        <authorList>
            <person name="Kijpornyongpan T."/>
            <person name="Mondo S.J."/>
            <person name="Barry K."/>
            <person name="Sandor L."/>
            <person name="Lee J."/>
            <person name="Lipzen A."/>
            <person name="Pangilinan J."/>
            <person name="LaButti K."/>
            <person name="Hainaut M."/>
            <person name="Henrissat B."/>
            <person name="Grigoriev I.V."/>
            <person name="Spatafora J.W."/>
            <person name="Aime M.C."/>
        </authorList>
    </citation>
    <scope>NUCLEOTIDE SEQUENCE [LARGE SCALE GENOMIC DNA]</scope>
    <source>
        <strain evidence="2 3">MCA 4658</strain>
    </source>
</reference>
<sequence length="147" mass="16087">MRYSSLLLAALMALFTLATQKVIAVEATQPETSAGSGSDDSRSGLSYPGTAHRYVVPDATDDDPFWLLQAKIKFGKACTRKVADIGDTILFENYVIKKRWGKKMVRVSCQYVLDLPPIRIPIGPHDVTDEVAKSVGWAEAEAVIDSN</sequence>
<dbReference type="GeneID" id="37038796"/>
<dbReference type="OrthoDB" id="10428687at2759"/>
<dbReference type="EMBL" id="KZ819365">
    <property type="protein sequence ID" value="PWN43954.1"/>
    <property type="molecule type" value="Genomic_DNA"/>
</dbReference>
<dbReference type="RefSeq" id="XP_025371114.1">
    <property type="nucleotide sequence ID" value="XM_025516926.1"/>
</dbReference>
<gene>
    <name evidence="2" type="ORF">IE81DRAFT_365367</name>
</gene>
<keyword evidence="1" id="KW-0732">Signal</keyword>
<proteinExistence type="predicted"/>
<feature type="signal peptide" evidence="1">
    <location>
        <begin position="1"/>
        <end position="24"/>
    </location>
</feature>
<accession>A0A316W368</accession>